<evidence type="ECO:0000256" key="2">
    <source>
        <dbReference type="ARBA" id="ARBA00022679"/>
    </source>
</evidence>
<dbReference type="OrthoDB" id="9804312at2"/>
<name>A0A1R3XKN7_9RHOB</name>
<dbReference type="PANTHER" id="PTHR43861:SF1">
    <property type="entry name" value="TRANS-ACONITATE 2-METHYLTRANSFERASE"/>
    <property type="match status" value="1"/>
</dbReference>
<organism evidence="4 5">
    <name type="scientific">Yoonia rosea</name>
    <dbReference type="NCBI Taxonomy" id="287098"/>
    <lineage>
        <taxon>Bacteria</taxon>
        <taxon>Pseudomonadati</taxon>
        <taxon>Pseudomonadota</taxon>
        <taxon>Alphaproteobacteria</taxon>
        <taxon>Rhodobacterales</taxon>
        <taxon>Paracoccaceae</taxon>
        <taxon>Yoonia</taxon>
    </lineage>
</organism>
<accession>A0A1R3XKN7</accession>
<keyword evidence="2 4" id="KW-0808">Transferase</keyword>
<sequence length="197" mass="21137">MADARTIATYDAKAADYAQMVTSDTPDASLQAFIDLIPQWGHVLDLGCGPGTASAHMRAAGLLPDPVDASQGMIEIARNTFGLPARLGEFDEIDGDEIYDGIWANFSLLHAAPDDLPRHFKTLFKATKAGGVIHVGMKTGTGIARDRMNRLYTYVTVDALMALLTSAGYQVNYIKEGTEAGLAGTLDPFVIMRGQKT</sequence>
<dbReference type="GO" id="GO:0008168">
    <property type="term" value="F:methyltransferase activity"/>
    <property type="evidence" value="ECO:0007669"/>
    <property type="project" value="UniProtKB-KW"/>
</dbReference>
<dbReference type="Gene3D" id="3.40.50.150">
    <property type="entry name" value="Vaccinia Virus protein VP39"/>
    <property type="match status" value="1"/>
</dbReference>
<evidence type="ECO:0000313" key="4">
    <source>
        <dbReference type="EMBL" id="SIT90917.1"/>
    </source>
</evidence>
<keyword evidence="5" id="KW-1185">Reference proteome</keyword>
<dbReference type="CDD" id="cd02440">
    <property type="entry name" value="AdoMet_MTases"/>
    <property type="match status" value="1"/>
</dbReference>
<dbReference type="GO" id="GO:0032259">
    <property type="term" value="P:methylation"/>
    <property type="evidence" value="ECO:0007669"/>
    <property type="project" value="UniProtKB-KW"/>
</dbReference>
<dbReference type="InterPro" id="IPR041698">
    <property type="entry name" value="Methyltransf_25"/>
</dbReference>
<dbReference type="Proteomes" id="UP000186997">
    <property type="component" value="Unassembled WGS sequence"/>
</dbReference>
<dbReference type="SUPFAM" id="SSF53335">
    <property type="entry name" value="S-adenosyl-L-methionine-dependent methyltransferases"/>
    <property type="match status" value="1"/>
</dbReference>
<dbReference type="EMBL" id="FTPR01000003">
    <property type="protein sequence ID" value="SIT90917.1"/>
    <property type="molecule type" value="Genomic_DNA"/>
</dbReference>
<evidence type="ECO:0000313" key="5">
    <source>
        <dbReference type="Proteomes" id="UP000186997"/>
    </source>
</evidence>
<dbReference type="RefSeq" id="WP_076660922.1">
    <property type="nucleotide sequence ID" value="NZ_FTPR01000003.1"/>
</dbReference>
<dbReference type="AlphaFoldDB" id="A0A1R3XKN7"/>
<protein>
    <submittedName>
        <fullName evidence="4">Methyltransferase domain-containing protein</fullName>
    </submittedName>
</protein>
<dbReference type="PANTHER" id="PTHR43861">
    <property type="entry name" value="TRANS-ACONITATE 2-METHYLTRANSFERASE-RELATED"/>
    <property type="match status" value="1"/>
</dbReference>
<proteinExistence type="predicted"/>
<dbReference type="STRING" id="287098.SAMN05421665_3271"/>
<reference evidence="5" key="1">
    <citation type="submission" date="2017-01" db="EMBL/GenBank/DDBJ databases">
        <authorList>
            <person name="Varghese N."/>
            <person name="Submissions S."/>
        </authorList>
    </citation>
    <scope>NUCLEOTIDE SEQUENCE [LARGE SCALE GENOMIC DNA]</scope>
    <source>
        <strain evidence="5">DSM 29591</strain>
    </source>
</reference>
<dbReference type="Pfam" id="PF13649">
    <property type="entry name" value="Methyltransf_25"/>
    <property type="match status" value="1"/>
</dbReference>
<gene>
    <name evidence="4" type="ORF">SAMN05421665_3271</name>
</gene>
<evidence type="ECO:0000256" key="1">
    <source>
        <dbReference type="ARBA" id="ARBA00022603"/>
    </source>
</evidence>
<keyword evidence="1 4" id="KW-0489">Methyltransferase</keyword>
<dbReference type="InterPro" id="IPR029063">
    <property type="entry name" value="SAM-dependent_MTases_sf"/>
</dbReference>
<evidence type="ECO:0000259" key="3">
    <source>
        <dbReference type="Pfam" id="PF13649"/>
    </source>
</evidence>
<feature type="domain" description="Methyltransferase" evidence="3">
    <location>
        <begin position="43"/>
        <end position="131"/>
    </location>
</feature>